<reference evidence="5" key="1">
    <citation type="submission" date="2021-10" db="EMBL/GenBank/DDBJ databases">
        <title>Loktanella gaetbuli sp. nov., isolated from a tidal flat.</title>
        <authorList>
            <person name="Park S."/>
            <person name="Yoon J.-H."/>
        </authorList>
    </citation>
    <scope>NUCLEOTIDE SEQUENCE</scope>
    <source>
        <strain evidence="5">TSTF-M6</strain>
    </source>
</reference>
<evidence type="ECO:0000313" key="5">
    <source>
        <dbReference type="EMBL" id="MCB5198603.1"/>
    </source>
</evidence>
<dbReference type="InterPro" id="IPR035089">
    <property type="entry name" value="Phage_sheath_subtilisin"/>
</dbReference>
<evidence type="ECO:0000313" key="6">
    <source>
        <dbReference type="Proteomes" id="UP001138961"/>
    </source>
</evidence>
<comment type="caution">
    <text evidence="5">The sequence shown here is derived from an EMBL/GenBank/DDBJ whole genome shotgun (WGS) entry which is preliminary data.</text>
</comment>
<dbReference type="Gene3D" id="3.40.50.11780">
    <property type="match status" value="1"/>
</dbReference>
<dbReference type="RefSeq" id="WP_226747517.1">
    <property type="nucleotide sequence ID" value="NZ_JAJATZ010000002.1"/>
</dbReference>
<dbReference type="Pfam" id="PF17482">
    <property type="entry name" value="Phage_sheath_1C"/>
    <property type="match status" value="1"/>
</dbReference>
<keyword evidence="6" id="KW-1185">Reference proteome</keyword>
<proteinExistence type="inferred from homology"/>
<protein>
    <submittedName>
        <fullName evidence="5">Phage tail sheath subtilisin-like domain-containing protein</fullName>
    </submittedName>
</protein>
<accession>A0ABS8BS85</accession>
<feature type="domain" description="Tail sheath protein C-terminal" evidence="3">
    <location>
        <begin position="277"/>
        <end position="376"/>
    </location>
</feature>
<sequence>MPEQFLHGVEVVQIDDGLRPISTVKSSIIGIVGTAPEATNDAFPLNTPVLITGPRASAALGQTGTLRDAYDAVYAQGVAVAIVVRVAEGADDAATLANAVGNAAQQSGAYALIGAGAVTGQIPRILIAPGLTRPTDPGAANPLTNALVTVAAKLRAVVVADGPNTVEADAITYAGQFGSDRLFLVDAYVRVFDTVSAQTVTRPGSAYVAGVISRTDNERGFWWSASNRLVGGITGLARPIGFAISDPDTEANRLNEAKVAVIIREDGFRVWGNRSTSDDPLWAFISVRRTADLIYDSIERAHRWAMDRPLSAQLLIDIRDSVQAYLGRLTAQGALLGGTVWLDPELNTKATLAAGQLYLDFDIEPPAPLERLTFRARRNGDYYEELITDFQAAS</sequence>
<dbReference type="PANTHER" id="PTHR35861:SF1">
    <property type="entry name" value="PHAGE TAIL SHEATH PROTEIN"/>
    <property type="match status" value="1"/>
</dbReference>
<gene>
    <name evidence="5" type="ORF">LGQ03_05070</name>
</gene>
<evidence type="ECO:0000256" key="1">
    <source>
        <dbReference type="ARBA" id="ARBA00008005"/>
    </source>
</evidence>
<dbReference type="PANTHER" id="PTHR35861">
    <property type="match status" value="1"/>
</dbReference>
<dbReference type="InterPro" id="IPR054564">
    <property type="entry name" value="Gp18_domIII_N"/>
</dbReference>
<dbReference type="InterPro" id="IPR020287">
    <property type="entry name" value="Tail_sheath_C"/>
</dbReference>
<dbReference type="Pfam" id="PF22671">
    <property type="entry name" value="Gp18_domIII_N"/>
    <property type="match status" value="1"/>
</dbReference>
<comment type="similarity">
    <text evidence="1">Belongs to the myoviridae tail sheath protein family.</text>
</comment>
<dbReference type="InterPro" id="IPR052042">
    <property type="entry name" value="Tail_sheath_structural"/>
</dbReference>
<dbReference type="Pfam" id="PF04984">
    <property type="entry name" value="Phage_sheath_1"/>
    <property type="match status" value="1"/>
</dbReference>
<name>A0ABS8BS85_9RHOB</name>
<organism evidence="5 6">
    <name type="scientific">Loktanella gaetbuli</name>
    <dbReference type="NCBI Taxonomy" id="2881335"/>
    <lineage>
        <taxon>Bacteria</taxon>
        <taxon>Pseudomonadati</taxon>
        <taxon>Pseudomonadota</taxon>
        <taxon>Alphaproteobacteria</taxon>
        <taxon>Rhodobacterales</taxon>
        <taxon>Roseobacteraceae</taxon>
        <taxon>Loktanella</taxon>
    </lineage>
</organism>
<feature type="domain" description="Tail sheath protein subtilisin-like" evidence="2">
    <location>
        <begin position="117"/>
        <end position="276"/>
    </location>
</feature>
<evidence type="ECO:0000259" key="3">
    <source>
        <dbReference type="Pfam" id="PF17482"/>
    </source>
</evidence>
<evidence type="ECO:0000259" key="2">
    <source>
        <dbReference type="Pfam" id="PF04984"/>
    </source>
</evidence>
<evidence type="ECO:0000259" key="4">
    <source>
        <dbReference type="Pfam" id="PF22671"/>
    </source>
</evidence>
<dbReference type="Proteomes" id="UP001138961">
    <property type="component" value="Unassembled WGS sequence"/>
</dbReference>
<feature type="domain" description="Tail sheath protein Gp18-like" evidence="4">
    <location>
        <begin position="27"/>
        <end position="86"/>
    </location>
</feature>
<dbReference type="EMBL" id="JAJATZ010000002">
    <property type="protein sequence ID" value="MCB5198603.1"/>
    <property type="molecule type" value="Genomic_DNA"/>
</dbReference>